<organism evidence="1 2">
    <name type="scientific">Pristionchus mayeri</name>
    <dbReference type="NCBI Taxonomy" id="1317129"/>
    <lineage>
        <taxon>Eukaryota</taxon>
        <taxon>Metazoa</taxon>
        <taxon>Ecdysozoa</taxon>
        <taxon>Nematoda</taxon>
        <taxon>Chromadorea</taxon>
        <taxon>Rhabditida</taxon>
        <taxon>Rhabditina</taxon>
        <taxon>Diplogasteromorpha</taxon>
        <taxon>Diplogasteroidea</taxon>
        <taxon>Neodiplogasteridae</taxon>
        <taxon>Pristionchus</taxon>
    </lineage>
</organism>
<evidence type="ECO:0000313" key="1">
    <source>
        <dbReference type="EMBL" id="GMR43635.1"/>
    </source>
</evidence>
<name>A0AAN4ZUK3_9BILA</name>
<keyword evidence="2" id="KW-1185">Reference proteome</keyword>
<dbReference type="Proteomes" id="UP001328107">
    <property type="component" value="Unassembled WGS sequence"/>
</dbReference>
<gene>
    <name evidence="1" type="ORF">PMAYCL1PPCAC_13830</name>
</gene>
<sequence>AMSDDASLNLSCMRAVGAALLDAADIGGATGEHLCRALTEFATFSNQLDEEIASFKKEQLEKTLKSMEIELPSGTRYEEESD</sequence>
<proteinExistence type="predicted"/>
<accession>A0AAN4ZUK3</accession>
<reference evidence="2" key="1">
    <citation type="submission" date="2022-10" db="EMBL/GenBank/DDBJ databases">
        <title>Genome assembly of Pristionchus species.</title>
        <authorList>
            <person name="Yoshida K."/>
            <person name="Sommer R.J."/>
        </authorList>
    </citation>
    <scope>NUCLEOTIDE SEQUENCE [LARGE SCALE GENOMIC DNA]</scope>
    <source>
        <strain evidence="2">RS5460</strain>
    </source>
</reference>
<dbReference type="AlphaFoldDB" id="A0AAN4ZUK3"/>
<feature type="non-terminal residue" evidence="1">
    <location>
        <position position="1"/>
    </location>
</feature>
<comment type="caution">
    <text evidence="1">The sequence shown here is derived from an EMBL/GenBank/DDBJ whole genome shotgun (WGS) entry which is preliminary data.</text>
</comment>
<dbReference type="EMBL" id="BTRK01000003">
    <property type="protein sequence ID" value="GMR43635.1"/>
    <property type="molecule type" value="Genomic_DNA"/>
</dbReference>
<evidence type="ECO:0000313" key="2">
    <source>
        <dbReference type="Proteomes" id="UP001328107"/>
    </source>
</evidence>
<protein>
    <submittedName>
        <fullName evidence="1">Uncharacterized protein</fullName>
    </submittedName>
</protein>